<comment type="caution">
    <text evidence="2">The sequence shown here is derived from an EMBL/GenBank/DDBJ whole genome shotgun (WGS) entry which is preliminary data.</text>
</comment>
<keyword evidence="1" id="KW-0472">Membrane</keyword>
<evidence type="ECO:0000313" key="3">
    <source>
        <dbReference type="Proteomes" id="UP000012092"/>
    </source>
</evidence>
<accession>M6S0H1</accession>
<feature type="transmembrane region" description="Helical" evidence="1">
    <location>
        <begin position="67"/>
        <end position="83"/>
    </location>
</feature>
<gene>
    <name evidence="2" type="ORF">LEP1GSC116_4641</name>
</gene>
<keyword evidence="1" id="KW-1133">Transmembrane helix</keyword>
<evidence type="ECO:0000256" key="1">
    <source>
        <dbReference type="SAM" id="Phobius"/>
    </source>
</evidence>
<protein>
    <submittedName>
        <fullName evidence="2">Uncharacterized protein</fullName>
    </submittedName>
</protein>
<evidence type="ECO:0000313" key="2">
    <source>
        <dbReference type="EMBL" id="EMO06493.1"/>
    </source>
</evidence>
<dbReference type="EMBL" id="AHNZ02000234">
    <property type="protein sequence ID" value="EMO06493.1"/>
    <property type="molecule type" value="Genomic_DNA"/>
</dbReference>
<proteinExistence type="predicted"/>
<organism evidence="2 3">
    <name type="scientific">Leptospira interrogans serovar Icterohaemorrhagiae str. Verdun HP</name>
    <dbReference type="NCBI Taxonomy" id="1049910"/>
    <lineage>
        <taxon>Bacteria</taxon>
        <taxon>Pseudomonadati</taxon>
        <taxon>Spirochaetota</taxon>
        <taxon>Spirochaetia</taxon>
        <taxon>Leptospirales</taxon>
        <taxon>Leptospiraceae</taxon>
        <taxon>Leptospira</taxon>
    </lineage>
</organism>
<feature type="transmembrane region" description="Helical" evidence="1">
    <location>
        <begin position="38"/>
        <end position="58"/>
    </location>
</feature>
<reference evidence="2 3" key="1">
    <citation type="submission" date="2013-01" db="EMBL/GenBank/DDBJ databases">
        <authorList>
            <person name="Harkins D.M."/>
            <person name="Durkin A.S."/>
            <person name="Brinkac L.M."/>
            <person name="Haft D.H."/>
            <person name="Selengut J.D."/>
            <person name="Sanka R."/>
            <person name="DePew J."/>
            <person name="Purushe J."/>
            <person name="Picardeau M."/>
            <person name="Werts C."/>
            <person name="Goarant C."/>
            <person name="Vinetz J.M."/>
            <person name="Sutton G.G."/>
            <person name="Nierman W.C."/>
            <person name="Fouts D.E."/>
        </authorList>
    </citation>
    <scope>NUCLEOTIDE SEQUENCE [LARGE SCALE GENOMIC DNA]</scope>
    <source>
        <strain evidence="2 3">Verdun HP</strain>
    </source>
</reference>
<keyword evidence="1" id="KW-0812">Transmembrane</keyword>
<feature type="non-terminal residue" evidence="2">
    <location>
        <position position="1"/>
    </location>
</feature>
<feature type="transmembrane region" description="Helical" evidence="1">
    <location>
        <begin position="95"/>
        <end position="113"/>
    </location>
</feature>
<dbReference type="AlphaFoldDB" id="M6S0H1"/>
<name>M6S0H1_LEPIR</name>
<dbReference type="Proteomes" id="UP000012092">
    <property type="component" value="Unassembled WGS sequence"/>
</dbReference>
<sequence length="169" mass="20467">LWYFGTICFVFCFREISTGQNLIQVIVPGISYNVHMRIVYLSFYLLTPITAAFLRALFPEELKKENLLWNRFYLLYLFFDSHFSRSRSVYRNYRVILFIYIFLFCDWILRINARVDPKKARSNSHISRNVRDLSFIQSGYFLHKKNHTYVYTCPIWIDCSHFFRSISFS</sequence>